<dbReference type="PANTHER" id="PTHR10302">
    <property type="entry name" value="SINGLE-STRANDED DNA-BINDING PROTEIN"/>
    <property type="match status" value="1"/>
</dbReference>
<comment type="caution">
    <text evidence="2">Lacks conserved residue(s) required for the propagation of feature annotation.</text>
</comment>
<dbReference type="SUPFAM" id="SSF50249">
    <property type="entry name" value="Nucleic acid-binding proteins"/>
    <property type="match status" value="1"/>
</dbReference>
<proteinExistence type="inferred from homology"/>
<dbReference type="RefSeq" id="WP_155716654.1">
    <property type="nucleotide sequence ID" value="NZ_VVIQ01000015.1"/>
</dbReference>
<dbReference type="InterPro" id="IPR000424">
    <property type="entry name" value="Primosome_PriB/ssb"/>
</dbReference>
<dbReference type="InterPro" id="IPR012340">
    <property type="entry name" value="NA-bd_OB-fold"/>
</dbReference>
<dbReference type="EMBL" id="VVIQ01000015">
    <property type="protein sequence ID" value="MUL28826.1"/>
    <property type="molecule type" value="Genomic_DNA"/>
</dbReference>
<dbReference type="NCBIfam" id="TIGR00621">
    <property type="entry name" value="ssb"/>
    <property type="match status" value="1"/>
</dbReference>
<evidence type="ECO:0000256" key="2">
    <source>
        <dbReference type="HAMAP-Rule" id="MF_00984"/>
    </source>
</evidence>
<dbReference type="GO" id="GO:0006260">
    <property type="term" value="P:DNA replication"/>
    <property type="evidence" value="ECO:0007669"/>
    <property type="project" value="InterPro"/>
</dbReference>
<dbReference type="PANTHER" id="PTHR10302:SF27">
    <property type="entry name" value="SINGLE-STRANDED DNA-BINDING PROTEIN"/>
    <property type="match status" value="1"/>
</dbReference>
<protein>
    <recommendedName>
        <fullName evidence="2 3">Single-stranded DNA-binding protein</fullName>
        <shortName evidence="2">SSB</shortName>
    </recommendedName>
</protein>
<organism evidence="5 6">
    <name type="scientific">Prevotella vespertina</name>
    <dbReference type="NCBI Taxonomy" id="2608404"/>
    <lineage>
        <taxon>Bacteria</taxon>
        <taxon>Pseudomonadati</taxon>
        <taxon>Bacteroidota</taxon>
        <taxon>Bacteroidia</taxon>
        <taxon>Bacteroidales</taxon>
        <taxon>Prevotellaceae</taxon>
        <taxon>Prevotella</taxon>
    </lineage>
</organism>
<keyword evidence="1 2" id="KW-0238">DNA-binding</keyword>
<feature type="compositionally biased region" description="Basic and acidic residues" evidence="4">
    <location>
        <begin position="114"/>
        <end position="124"/>
    </location>
</feature>
<comment type="subunit">
    <text evidence="2">Homotetramer.</text>
</comment>
<evidence type="ECO:0000256" key="4">
    <source>
        <dbReference type="SAM" id="MobiDB-lite"/>
    </source>
</evidence>
<dbReference type="Gene3D" id="2.40.50.140">
    <property type="entry name" value="Nucleic acid-binding proteins"/>
    <property type="match status" value="1"/>
</dbReference>
<feature type="region of interest" description="Disordered" evidence="4">
    <location>
        <begin position="114"/>
        <end position="135"/>
    </location>
</feature>
<dbReference type="HAMAP" id="MF_00984">
    <property type="entry name" value="SSB"/>
    <property type="match status" value="1"/>
</dbReference>
<evidence type="ECO:0000313" key="5">
    <source>
        <dbReference type="EMBL" id="MUL28826.1"/>
    </source>
</evidence>
<dbReference type="PIRSF" id="PIRSF002070">
    <property type="entry name" value="SSB"/>
    <property type="match status" value="1"/>
</dbReference>
<evidence type="ECO:0000256" key="1">
    <source>
        <dbReference type="ARBA" id="ARBA00023125"/>
    </source>
</evidence>
<dbReference type="CDD" id="cd04496">
    <property type="entry name" value="SSB_OBF"/>
    <property type="match status" value="1"/>
</dbReference>
<accession>A0A7C9HHK1</accession>
<reference evidence="5 6" key="1">
    <citation type="submission" date="2019-09" db="EMBL/GenBank/DDBJ databases">
        <title>Prevotella A2879 sp. nov., isolated from an abscess of a patient.</title>
        <authorList>
            <person name="Buhl M."/>
            <person name="Oberhettinger P."/>
        </authorList>
    </citation>
    <scope>NUCLEOTIDE SEQUENCE [LARGE SCALE GENOMIC DNA]</scope>
    <source>
        <strain evidence="5 6">A2879</strain>
    </source>
</reference>
<dbReference type="Proteomes" id="UP000482295">
    <property type="component" value="Unassembled WGS sequence"/>
</dbReference>
<dbReference type="AlphaFoldDB" id="A0A7C9HHK1"/>
<comment type="caution">
    <text evidence="5">The sequence shown here is derived from an EMBL/GenBank/DDBJ whole genome shotgun (WGS) entry which is preliminary data.</text>
</comment>
<sequence length="135" mass="15639">MNKVMLIGNVGREPEVRYYDADQCVATFTLATTERGYELPGGTKVPNRTDWHNIVLFKSLAKYAEQYIHKGDKLYVEGRIRNRSYDDKKGVRRQVTEIYVDNLEWLSASRKMENASEEKNKDADNSISDNNKLPF</sequence>
<keyword evidence="6" id="KW-1185">Reference proteome</keyword>
<evidence type="ECO:0000313" key="6">
    <source>
        <dbReference type="Proteomes" id="UP000482295"/>
    </source>
</evidence>
<dbReference type="GO" id="GO:0009295">
    <property type="term" value="C:nucleoid"/>
    <property type="evidence" value="ECO:0007669"/>
    <property type="project" value="TreeGrafter"/>
</dbReference>
<dbReference type="GO" id="GO:0003697">
    <property type="term" value="F:single-stranded DNA binding"/>
    <property type="evidence" value="ECO:0007669"/>
    <property type="project" value="UniProtKB-UniRule"/>
</dbReference>
<name>A0A7C9HHK1_9BACT</name>
<dbReference type="Pfam" id="PF00436">
    <property type="entry name" value="SSB"/>
    <property type="match status" value="1"/>
</dbReference>
<feature type="compositionally biased region" description="Polar residues" evidence="4">
    <location>
        <begin position="125"/>
        <end position="135"/>
    </location>
</feature>
<dbReference type="PROSITE" id="PS50935">
    <property type="entry name" value="SSB"/>
    <property type="match status" value="1"/>
</dbReference>
<evidence type="ECO:0000256" key="3">
    <source>
        <dbReference type="PIRNR" id="PIRNR002070"/>
    </source>
</evidence>
<gene>
    <name evidence="5" type="ORF">F0475_11105</name>
</gene>
<dbReference type="InterPro" id="IPR011344">
    <property type="entry name" value="ssDNA-bd"/>
</dbReference>